<dbReference type="Gene3D" id="3.40.50.150">
    <property type="entry name" value="Vaccinia Virus protein VP39"/>
    <property type="match status" value="1"/>
</dbReference>
<dbReference type="AlphaFoldDB" id="A0AB39PR16"/>
<dbReference type="EMBL" id="CP163439">
    <property type="protein sequence ID" value="XDQ32804.1"/>
    <property type="molecule type" value="Genomic_DNA"/>
</dbReference>
<evidence type="ECO:0000256" key="1">
    <source>
        <dbReference type="ARBA" id="ARBA00022603"/>
    </source>
</evidence>
<evidence type="ECO:0000259" key="3">
    <source>
        <dbReference type="Pfam" id="PF13649"/>
    </source>
</evidence>
<keyword evidence="1 4" id="KW-0489">Methyltransferase</keyword>
<gene>
    <name evidence="4" type="ORF">AB5J49_05350</name>
</gene>
<dbReference type="GO" id="GO:0032259">
    <property type="term" value="P:methylation"/>
    <property type="evidence" value="ECO:0007669"/>
    <property type="project" value="UniProtKB-KW"/>
</dbReference>
<dbReference type="InterPro" id="IPR041698">
    <property type="entry name" value="Methyltransf_25"/>
</dbReference>
<feature type="domain" description="Methyltransferase" evidence="3">
    <location>
        <begin position="50"/>
        <end position="148"/>
    </location>
</feature>
<dbReference type="GO" id="GO:0017000">
    <property type="term" value="P:antibiotic biosynthetic process"/>
    <property type="evidence" value="ECO:0007669"/>
    <property type="project" value="UniProtKB-ARBA"/>
</dbReference>
<dbReference type="CDD" id="cd02440">
    <property type="entry name" value="AdoMet_MTases"/>
    <property type="match status" value="1"/>
</dbReference>
<dbReference type="InterPro" id="IPR029063">
    <property type="entry name" value="SAM-dependent_MTases_sf"/>
</dbReference>
<name>A0AB39PR16_9ACTN</name>
<dbReference type="RefSeq" id="WP_369167299.1">
    <property type="nucleotide sequence ID" value="NZ_CP163439.1"/>
</dbReference>
<dbReference type="GO" id="GO:0008168">
    <property type="term" value="F:methyltransferase activity"/>
    <property type="evidence" value="ECO:0007669"/>
    <property type="project" value="UniProtKB-KW"/>
</dbReference>
<sequence>MADREADLADSQRRHWQNTYAAHPGMYGEQPSDPAVHAASVFRTAGARDVLELGAGHGRDALHFAREGFTVQATDFSATGLQQLQDSARAQDLGERVTTAVHDVRDPLPLQDSCVDAAFAHMLLCMALSTKEIHAALGEIRRVLRHGGTFIYTVRHTGDAHYGAGTEHGDDIYEHGGFAVHFFDRDLVDALANGWTLNEIHAFEEGDLPRRLWRVTQTLP</sequence>
<reference evidence="4" key="1">
    <citation type="submission" date="2024-07" db="EMBL/GenBank/DDBJ databases">
        <authorList>
            <person name="Yu S.T."/>
        </authorList>
    </citation>
    <scope>NUCLEOTIDE SEQUENCE</scope>
    <source>
        <strain evidence="4">R28</strain>
    </source>
</reference>
<dbReference type="PANTHER" id="PTHR43861:SF1">
    <property type="entry name" value="TRANS-ACONITATE 2-METHYLTRANSFERASE"/>
    <property type="match status" value="1"/>
</dbReference>
<keyword evidence="2 4" id="KW-0808">Transferase</keyword>
<evidence type="ECO:0000256" key="2">
    <source>
        <dbReference type="ARBA" id="ARBA00022679"/>
    </source>
</evidence>
<organism evidence="4">
    <name type="scientific">Streptomyces sp. R28</name>
    <dbReference type="NCBI Taxonomy" id="3238628"/>
    <lineage>
        <taxon>Bacteria</taxon>
        <taxon>Bacillati</taxon>
        <taxon>Actinomycetota</taxon>
        <taxon>Actinomycetes</taxon>
        <taxon>Kitasatosporales</taxon>
        <taxon>Streptomycetaceae</taxon>
        <taxon>Streptomyces</taxon>
    </lineage>
</organism>
<proteinExistence type="predicted"/>
<accession>A0AB39PR16</accession>
<dbReference type="Pfam" id="PF13649">
    <property type="entry name" value="Methyltransf_25"/>
    <property type="match status" value="1"/>
</dbReference>
<dbReference type="PANTHER" id="PTHR43861">
    <property type="entry name" value="TRANS-ACONITATE 2-METHYLTRANSFERASE-RELATED"/>
    <property type="match status" value="1"/>
</dbReference>
<evidence type="ECO:0000313" key="4">
    <source>
        <dbReference type="EMBL" id="XDQ32804.1"/>
    </source>
</evidence>
<protein>
    <submittedName>
        <fullName evidence="4">Class I SAM-dependent methyltransferase</fullName>
        <ecNumber evidence="4">2.1.1.-</ecNumber>
    </submittedName>
</protein>
<dbReference type="EC" id="2.1.1.-" evidence="4"/>
<dbReference type="SUPFAM" id="SSF53335">
    <property type="entry name" value="S-adenosyl-L-methionine-dependent methyltransferases"/>
    <property type="match status" value="1"/>
</dbReference>